<dbReference type="RefSeq" id="WP_114469865.1">
    <property type="nucleotide sequence ID" value="NZ_QPJK01000006.1"/>
</dbReference>
<dbReference type="SUPFAM" id="SSF53850">
    <property type="entry name" value="Periplasmic binding protein-like II"/>
    <property type="match status" value="1"/>
</dbReference>
<evidence type="ECO:0000313" key="3">
    <source>
        <dbReference type="EMBL" id="RCW69463.1"/>
    </source>
</evidence>
<accession>A0A368XNB5</accession>
<evidence type="ECO:0000256" key="2">
    <source>
        <dbReference type="SAM" id="SignalP"/>
    </source>
</evidence>
<dbReference type="CDD" id="cd07012">
    <property type="entry name" value="PBP2_Bug_TTT"/>
    <property type="match status" value="1"/>
</dbReference>
<comment type="caution">
    <text evidence="3">The sequence shown here is derived from an EMBL/GenBank/DDBJ whole genome shotgun (WGS) entry which is preliminary data.</text>
</comment>
<gene>
    <name evidence="3" type="ORF">DES41_106337</name>
</gene>
<dbReference type="PIRSF" id="PIRSF017082">
    <property type="entry name" value="YflP"/>
    <property type="match status" value="1"/>
</dbReference>
<dbReference type="PANTHER" id="PTHR42928">
    <property type="entry name" value="TRICARBOXYLATE-BINDING PROTEIN"/>
    <property type="match status" value="1"/>
</dbReference>
<keyword evidence="2" id="KW-0732">Signal</keyword>
<evidence type="ECO:0000256" key="1">
    <source>
        <dbReference type="ARBA" id="ARBA00006987"/>
    </source>
</evidence>
<dbReference type="Pfam" id="PF03401">
    <property type="entry name" value="TctC"/>
    <property type="match status" value="1"/>
</dbReference>
<sequence length="325" mass="34160">MHQQPIRRRALLALAGASALPALAGPADDWPNKPVKVIVSLPPGSGADTIARFLAPRLQQRFGQPFVVENRTGANSFIAAQFVARAPADGYTLFWASNSPMTTNLVSFKQLPYDPIADFTPLAVAARFPMVFVVPAASPLHSMADLTAHLRAGGGKVPFGSGTATYRLAIEQYHLQAGVAGTHVPYKGTSAAVMGLAAGDVAYSLAEISAVVPLIKGGRLRALAVTSRQRLRELPEVPTMAEAGIPGHEVHAWVGGFFPARTDSAIVAKVAKAVLEVVRSPEGMAYITSLGGIPSPMGPKELGAFQESEVAQLRAVAARVGMEQE</sequence>
<evidence type="ECO:0000313" key="4">
    <source>
        <dbReference type="Proteomes" id="UP000252884"/>
    </source>
</evidence>
<dbReference type="OrthoDB" id="8678477at2"/>
<dbReference type="AlphaFoldDB" id="A0A368XNB5"/>
<proteinExistence type="inferred from homology"/>
<dbReference type="Gene3D" id="3.40.190.150">
    <property type="entry name" value="Bordetella uptake gene, domain 1"/>
    <property type="match status" value="1"/>
</dbReference>
<name>A0A368XNB5_9BURK</name>
<comment type="similarity">
    <text evidence="1">Belongs to the UPF0065 (bug) family.</text>
</comment>
<protein>
    <submittedName>
        <fullName evidence="3">Tripartite-type tricarboxylate transporter receptor subunit TctC</fullName>
    </submittedName>
</protein>
<dbReference type="Gene3D" id="3.40.190.10">
    <property type="entry name" value="Periplasmic binding protein-like II"/>
    <property type="match status" value="1"/>
</dbReference>
<dbReference type="Proteomes" id="UP000252884">
    <property type="component" value="Unassembled WGS sequence"/>
</dbReference>
<dbReference type="InterPro" id="IPR005064">
    <property type="entry name" value="BUG"/>
</dbReference>
<reference evidence="3 4" key="1">
    <citation type="submission" date="2018-07" db="EMBL/GenBank/DDBJ databases">
        <title>Genomic Encyclopedia of Type Strains, Phase IV (KMG-IV): sequencing the most valuable type-strain genomes for metagenomic binning, comparative biology and taxonomic classification.</title>
        <authorList>
            <person name="Goeker M."/>
        </authorList>
    </citation>
    <scope>NUCLEOTIDE SEQUENCE [LARGE SCALE GENOMIC DNA]</scope>
    <source>
        <strain evidence="3 4">DSM 21634</strain>
    </source>
</reference>
<feature type="signal peptide" evidence="2">
    <location>
        <begin position="1"/>
        <end position="24"/>
    </location>
</feature>
<keyword evidence="3" id="KW-0675">Receptor</keyword>
<dbReference type="InterPro" id="IPR042100">
    <property type="entry name" value="Bug_dom1"/>
</dbReference>
<keyword evidence="4" id="KW-1185">Reference proteome</keyword>
<dbReference type="EMBL" id="QPJK01000006">
    <property type="protein sequence ID" value="RCW69463.1"/>
    <property type="molecule type" value="Genomic_DNA"/>
</dbReference>
<dbReference type="PANTHER" id="PTHR42928:SF5">
    <property type="entry name" value="BLR1237 PROTEIN"/>
    <property type="match status" value="1"/>
</dbReference>
<organism evidence="3 4">
    <name type="scientific">Pseudorhodoferax soli</name>
    <dbReference type="NCBI Taxonomy" id="545864"/>
    <lineage>
        <taxon>Bacteria</taxon>
        <taxon>Pseudomonadati</taxon>
        <taxon>Pseudomonadota</taxon>
        <taxon>Betaproteobacteria</taxon>
        <taxon>Burkholderiales</taxon>
        <taxon>Comamonadaceae</taxon>
    </lineage>
</organism>
<feature type="chain" id="PRO_5016737550" evidence="2">
    <location>
        <begin position="25"/>
        <end position="325"/>
    </location>
</feature>